<dbReference type="EMBL" id="LT960614">
    <property type="protein sequence ID" value="SON54571.1"/>
    <property type="molecule type" value="Genomic_DNA"/>
</dbReference>
<dbReference type="SUPFAM" id="SSF55874">
    <property type="entry name" value="ATPase domain of HSP90 chaperone/DNA topoisomerase II/histidine kinase"/>
    <property type="match status" value="1"/>
</dbReference>
<comment type="subcellular location">
    <subcellularLocation>
        <location evidence="2">Cell membrane</location>
        <topology evidence="2">Multi-pass membrane protein</topology>
    </subcellularLocation>
</comment>
<dbReference type="GO" id="GO:0000155">
    <property type="term" value="F:phosphorelay sensor kinase activity"/>
    <property type="evidence" value="ECO:0007669"/>
    <property type="project" value="InterPro"/>
</dbReference>
<dbReference type="GO" id="GO:0005524">
    <property type="term" value="F:ATP binding"/>
    <property type="evidence" value="ECO:0007669"/>
    <property type="project" value="UniProtKB-KW"/>
</dbReference>
<dbReference type="InterPro" id="IPR003594">
    <property type="entry name" value="HATPase_dom"/>
</dbReference>
<dbReference type="SMART" id="SM00387">
    <property type="entry name" value="HATPase_c"/>
    <property type="match status" value="1"/>
</dbReference>
<dbReference type="Gene3D" id="1.10.287.130">
    <property type="match status" value="1"/>
</dbReference>
<feature type="domain" description="Histidine kinase" evidence="10">
    <location>
        <begin position="76"/>
        <end position="283"/>
    </location>
</feature>
<dbReference type="PROSITE" id="PS50109">
    <property type="entry name" value="HIS_KIN"/>
    <property type="match status" value="1"/>
</dbReference>
<dbReference type="InterPro" id="IPR036097">
    <property type="entry name" value="HisK_dim/P_sf"/>
</dbReference>
<dbReference type="KEGG" id="hdi:HDIA_1030"/>
<evidence type="ECO:0000256" key="7">
    <source>
        <dbReference type="ARBA" id="ARBA00022741"/>
    </source>
</evidence>
<comment type="catalytic activity">
    <reaction evidence="1">
        <text>ATP + protein L-histidine = ADP + protein N-phospho-L-histidine.</text>
        <dbReference type="EC" id="2.7.13.3"/>
    </reaction>
</comment>
<keyword evidence="9" id="KW-0067">ATP-binding</keyword>
<evidence type="ECO:0000256" key="2">
    <source>
        <dbReference type="ARBA" id="ARBA00004651"/>
    </source>
</evidence>
<keyword evidence="12" id="KW-1185">Reference proteome</keyword>
<dbReference type="Proteomes" id="UP000223606">
    <property type="component" value="Chromosome 1"/>
</dbReference>
<dbReference type="RefSeq" id="WP_157775327.1">
    <property type="nucleotide sequence ID" value="NZ_LT960614.1"/>
</dbReference>
<dbReference type="OrthoDB" id="315417at2"/>
<keyword evidence="7" id="KW-0547">Nucleotide-binding</keyword>
<name>A0A2C9D477_9HYPH</name>
<evidence type="ECO:0000256" key="8">
    <source>
        <dbReference type="ARBA" id="ARBA00022777"/>
    </source>
</evidence>
<organism evidence="11 12">
    <name type="scientific">Hartmannibacter diazotrophicus</name>
    <dbReference type="NCBI Taxonomy" id="1482074"/>
    <lineage>
        <taxon>Bacteria</taxon>
        <taxon>Pseudomonadati</taxon>
        <taxon>Pseudomonadota</taxon>
        <taxon>Alphaproteobacteria</taxon>
        <taxon>Hyphomicrobiales</taxon>
        <taxon>Pleomorphomonadaceae</taxon>
        <taxon>Hartmannibacter</taxon>
    </lineage>
</organism>
<keyword evidence="4" id="KW-0472">Membrane</keyword>
<dbReference type="PANTHER" id="PTHR44936:SF10">
    <property type="entry name" value="SENSOR PROTEIN RSTB"/>
    <property type="match status" value="1"/>
</dbReference>
<keyword evidence="4" id="KW-1003">Cell membrane</keyword>
<reference evidence="12" key="1">
    <citation type="submission" date="2017-09" db="EMBL/GenBank/DDBJ databases">
        <title>Genome sequence of Nannocystis excedens DSM 71.</title>
        <authorList>
            <person name="Blom J."/>
        </authorList>
    </citation>
    <scope>NUCLEOTIDE SEQUENCE [LARGE SCALE GENOMIC DNA]</scope>
    <source>
        <strain evidence="12">type strain: E19</strain>
    </source>
</reference>
<evidence type="ECO:0000256" key="5">
    <source>
        <dbReference type="ARBA" id="ARBA00022553"/>
    </source>
</evidence>
<evidence type="ECO:0000256" key="6">
    <source>
        <dbReference type="ARBA" id="ARBA00022679"/>
    </source>
</evidence>
<keyword evidence="6 11" id="KW-0808">Transferase</keyword>
<accession>A0A2C9D477</accession>
<dbReference type="InterPro" id="IPR036890">
    <property type="entry name" value="HATPase_C_sf"/>
</dbReference>
<keyword evidence="5" id="KW-0597">Phosphoprotein</keyword>
<evidence type="ECO:0000256" key="1">
    <source>
        <dbReference type="ARBA" id="ARBA00000085"/>
    </source>
</evidence>
<dbReference type="SUPFAM" id="SSF47384">
    <property type="entry name" value="Homodimeric domain of signal transducing histidine kinase"/>
    <property type="match status" value="1"/>
</dbReference>
<sequence length="290" mass="31387">MRRNLDLTSYDYLVTNRRSVEAMAASAFARKEKAAAFRMAPEDEDTASVPSGDEQLGRALEALRATHDYRGNLMASAGHDLRHPLQIMSLMVERMRLRSEDGSVAKALDTLEEQLERLNAGLVQLALDARASDRVARPQRSSFALASVLRSALSDWRHHAEANGNELILQETDLVVDSDPKLLATMLGNLIGNAVRHTRGGRVDVGAFIRAGEVVVEIADDGPGMDDAAMSPFLGGDPRRSTGGLGLGLTIVGIISRLLGHPLRIWSRSGVGTRVYVSLPLIEADTSGLR</sequence>
<dbReference type="InterPro" id="IPR004358">
    <property type="entry name" value="Sig_transdc_His_kin-like_C"/>
</dbReference>
<evidence type="ECO:0000313" key="12">
    <source>
        <dbReference type="Proteomes" id="UP000223606"/>
    </source>
</evidence>
<dbReference type="InterPro" id="IPR050980">
    <property type="entry name" value="2C_sensor_his_kinase"/>
</dbReference>
<evidence type="ECO:0000256" key="9">
    <source>
        <dbReference type="ARBA" id="ARBA00022840"/>
    </source>
</evidence>
<evidence type="ECO:0000313" key="11">
    <source>
        <dbReference type="EMBL" id="SON54571.1"/>
    </source>
</evidence>
<dbReference type="EC" id="2.7.13.3" evidence="3"/>
<evidence type="ECO:0000256" key="4">
    <source>
        <dbReference type="ARBA" id="ARBA00022475"/>
    </source>
</evidence>
<dbReference type="AlphaFoldDB" id="A0A2C9D477"/>
<dbReference type="CDD" id="cd00082">
    <property type="entry name" value="HisKA"/>
    <property type="match status" value="1"/>
</dbReference>
<dbReference type="Pfam" id="PF02518">
    <property type="entry name" value="HATPase_c"/>
    <property type="match status" value="1"/>
</dbReference>
<dbReference type="InterPro" id="IPR005467">
    <property type="entry name" value="His_kinase_dom"/>
</dbReference>
<evidence type="ECO:0000259" key="10">
    <source>
        <dbReference type="PROSITE" id="PS50109"/>
    </source>
</evidence>
<dbReference type="PRINTS" id="PR00344">
    <property type="entry name" value="BCTRLSENSOR"/>
</dbReference>
<dbReference type="PANTHER" id="PTHR44936">
    <property type="entry name" value="SENSOR PROTEIN CREC"/>
    <property type="match status" value="1"/>
</dbReference>
<evidence type="ECO:0000256" key="3">
    <source>
        <dbReference type="ARBA" id="ARBA00012438"/>
    </source>
</evidence>
<gene>
    <name evidence="11" type="primary">luxQ</name>
    <name evidence="11" type="ORF">HDIA_1030</name>
</gene>
<dbReference type="GO" id="GO:0005886">
    <property type="term" value="C:plasma membrane"/>
    <property type="evidence" value="ECO:0007669"/>
    <property type="project" value="UniProtKB-SubCell"/>
</dbReference>
<protein>
    <recommendedName>
        <fullName evidence="3">histidine kinase</fullName>
        <ecNumber evidence="3">2.7.13.3</ecNumber>
    </recommendedName>
</protein>
<proteinExistence type="predicted"/>
<dbReference type="InterPro" id="IPR003661">
    <property type="entry name" value="HisK_dim/P_dom"/>
</dbReference>
<keyword evidence="8 11" id="KW-0418">Kinase</keyword>
<dbReference type="Gene3D" id="3.30.565.10">
    <property type="entry name" value="Histidine kinase-like ATPase, C-terminal domain"/>
    <property type="match status" value="1"/>
</dbReference>